<evidence type="ECO:0000313" key="2">
    <source>
        <dbReference type="EMBL" id="MOY41870.1"/>
    </source>
</evidence>
<reference evidence="2" key="1">
    <citation type="submission" date="2019-04" db="EMBL/GenBank/DDBJ databases">
        <title>An insight into the mialome of Ixodes scapularis.</title>
        <authorList>
            <person name="Ribeiro J.M."/>
            <person name="Mather T.N."/>
            <person name="Karim S."/>
        </authorList>
    </citation>
    <scope>NUCLEOTIDE SEQUENCE</scope>
</reference>
<keyword evidence="1" id="KW-0732">Signal</keyword>
<dbReference type="AlphaFoldDB" id="A0A4D5RX17"/>
<feature type="chain" id="PRO_5020036068" evidence="1">
    <location>
        <begin position="25"/>
        <end position="87"/>
    </location>
</feature>
<protein>
    <submittedName>
        <fullName evidence="2">Putative secreted protein</fullName>
    </submittedName>
</protein>
<accession>A0A4D5RX17</accession>
<dbReference type="EMBL" id="GHJT01007899">
    <property type="protein sequence ID" value="MOY41870.1"/>
    <property type="molecule type" value="Transcribed_RNA"/>
</dbReference>
<proteinExistence type="predicted"/>
<organism evidence="2">
    <name type="scientific">Ixodes scapularis</name>
    <name type="common">Black-legged tick</name>
    <name type="synonym">Deer tick</name>
    <dbReference type="NCBI Taxonomy" id="6945"/>
    <lineage>
        <taxon>Eukaryota</taxon>
        <taxon>Metazoa</taxon>
        <taxon>Ecdysozoa</taxon>
        <taxon>Arthropoda</taxon>
        <taxon>Chelicerata</taxon>
        <taxon>Arachnida</taxon>
        <taxon>Acari</taxon>
        <taxon>Parasitiformes</taxon>
        <taxon>Ixodida</taxon>
        <taxon>Ixodoidea</taxon>
        <taxon>Ixodidae</taxon>
        <taxon>Ixodinae</taxon>
        <taxon>Ixodes</taxon>
    </lineage>
</organism>
<sequence>MQDGEGFSFAIILVLHLNIELMLCRLEAACTTVLRSLHPSFVFLSGTIQRSLCLRIALLETMRRASSSVFFVRFLAMSERWAPTGSD</sequence>
<name>A0A4D5RX17_IXOSC</name>
<evidence type="ECO:0000256" key="1">
    <source>
        <dbReference type="SAM" id="SignalP"/>
    </source>
</evidence>
<feature type="signal peptide" evidence="1">
    <location>
        <begin position="1"/>
        <end position="24"/>
    </location>
</feature>